<dbReference type="Proteomes" id="UP000789702">
    <property type="component" value="Unassembled WGS sequence"/>
</dbReference>
<keyword evidence="2" id="KW-1185">Reference proteome</keyword>
<evidence type="ECO:0000313" key="1">
    <source>
        <dbReference type="EMBL" id="CAG8734364.1"/>
    </source>
</evidence>
<comment type="caution">
    <text evidence="1">The sequence shown here is derived from an EMBL/GenBank/DDBJ whole genome shotgun (WGS) entry which is preliminary data.</text>
</comment>
<gene>
    <name evidence="1" type="ORF">DHETER_LOCUS13643</name>
</gene>
<feature type="non-terminal residue" evidence="1">
    <location>
        <position position="78"/>
    </location>
</feature>
<sequence>NLYNEKSYQIWETCIREKFAKGLQIYYWVWGFKVRIGSLGVKCSYDCGYYCKERKKGGERLENWLNKKNDVMRQSHSR</sequence>
<protein>
    <submittedName>
        <fullName evidence="1">14608_t:CDS:1</fullName>
    </submittedName>
</protein>
<proteinExistence type="predicted"/>
<dbReference type="EMBL" id="CAJVPU010038227">
    <property type="protein sequence ID" value="CAG8734364.1"/>
    <property type="molecule type" value="Genomic_DNA"/>
</dbReference>
<reference evidence="1" key="1">
    <citation type="submission" date="2021-06" db="EMBL/GenBank/DDBJ databases">
        <authorList>
            <person name="Kallberg Y."/>
            <person name="Tangrot J."/>
            <person name="Rosling A."/>
        </authorList>
    </citation>
    <scope>NUCLEOTIDE SEQUENCE</scope>
    <source>
        <strain evidence="1">IL203A</strain>
    </source>
</reference>
<feature type="non-terminal residue" evidence="1">
    <location>
        <position position="1"/>
    </location>
</feature>
<accession>A0ACA9Q316</accession>
<organism evidence="1 2">
    <name type="scientific">Dentiscutata heterogama</name>
    <dbReference type="NCBI Taxonomy" id="1316150"/>
    <lineage>
        <taxon>Eukaryota</taxon>
        <taxon>Fungi</taxon>
        <taxon>Fungi incertae sedis</taxon>
        <taxon>Mucoromycota</taxon>
        <taxon>Glomeromycotina</taxon>
        <taxon>Glomeromycetes</taxon>
        <taxon>Diversisporales</taxon>
        <taxon>Gigasporaceae</taxon>
        <taxon>Dentiscutata</taxon>
    </lineage>
</organism>
<evidence type="ECO:0000313" key="2">
    <source>
        <dbReference type="Proteomes" id="UP000789702"/>
    </source>
</evidence>
<name>A0ACA9Q316_9GLOM</name>